<protein>
    <recommendedName>
        <fullName evidence="1">Transposable element P transposase-like RNase H domain-containing protein</fullName>
    </recommendedName>
</protein>
<comment type="caution">
    <text evidence="2">The sequence shown here is derived from an EMBL/GenBank/DDBJ whole genome shotgun (WGS) entry which is preliminary data.</text>
</comment>
<keyword evidence="3" id="KW-1185">Reference proteome</keyword>
<gene>
    <name evidence="2" type="ORF">PEVE_00044809</name>
</gene>
<name>A0ABN8PR33_9CNID</name>
<evidence type="ECO:0000313" key="2">
    <source>
        <dbReference type="EMBL" id="CAH3149116.1"/>
    </source>
</evidence>
<sequence>CQNCLRVQSADKKCRKRKANKEILSPYCNKRFLTKEEVEYQLKREQMAKRNAEKREVFWREKFENEAVLIDEEDQQDLLQMAGSVKENNLPENLQCLWQQQQKILKAKSKNGYRWHPKIMQLCIQLYCKNPHVLDPLRNFIRLPSNRTIRYHKNKREQKPGWNREIVEWCKQAAEDKNLKDCDYWGGLVIDEMKVEENLEMVVKGGKHRLVGYVDLGPLHDDMRALEGKKEFTLASHVLQFLFVSDCGFRFPVAQFPSHDCTPSDLFFQFWKGVRMMKEYSFTIYWTILDGADVNRKFIQMHFPDYEPVEKKFVAFNMHTGGPMVFMVDCKHNFKKIRNNIEKSNEAGKPRCLTVAGKRILWKHLIDAYKFDQSLTSIHIHEKLKEEHFQLDPALRMRNHLAEDVLDKRMHFLIKAYQRHLTNNGKDGSALDATIQMIDHTSLVIEFFSTSREAVMSKDDSRIRNLDGFIQFFSDWKEEATPKQFISSKLWFDLQSMVHGFKSVVNIKLTEFPNSVIRQWLVNQDGVENHFCQTRSCNGSNNNPTYRLQESSQNTIRFGQEGISSKCNAGISRT</sequence>
<evidence type="ECO:0000259" key="1">
    <source>
        <dbReference type="Pfam" id="PF21787"/>
    </source>
</evidence>
<reference evidence="2 3" key="1">
    <citation type="submission" date="2022-05" db="EMBL/GenBank/DDBJ databases">
        <authorList>
            <consortium name="Genoscope - CEA"/>
            <person name="William W."/>
        </authorList>
    </citation>
    <scope>NUCLEOTIDE SEQUENCE [LARGE SCALE GENOMIC DNA]</scope>
</reference>
<feature type="non-terminal residue" evidence="2">
    <location>
        <position position="1"/>
    </location>
</feature>
<dbReference type="Proteomes" id="UP001159427">
    <property type="component" value="Unassembled WGS sequence"/>
</dbReference>
<dbReference type="InterPro" id="IPR048365">
    <property type="entry name" value="TNP-like_RNaseH_N"/>
</dbReference>
<proteinExistence type="predicted"/>
<dbReference type="Pfam" id="PF21787">
    <property type="entry name" value="TNP-like_RNaseH_N"/>
    <property type="match status" value="1"/>
</dbReference>
<evidence type="ECO:0000313" key="3">
    <source>
        <dbReference type="Proteomes" id="UP001159427"/>
    </source>
</evidence>
<accession>A0ABN8PR33</accession>
<dbReference type="EMBL" id="CALNXI010000964">
    <property type="protein sequence ID" value="CAH3149116.1"/>
    <property type="molecule type" value="Genomic_DNA"/>
</dbReference>
<feature type="domain" description="Transposable element P transposase-like RNase H" evidence="1">
    <location>
        <begin position="159"/>
        <end position="300"/>
    </location>
</feature>
<organism evidence="2 3">
    <name type="scientific">Porites evermanni</name>
    <dbReference type="NCBI Taxonomy" id="104178"/>
    <lineage>
        <taxon>Eukaryota</taxon>
        <taxon>Metazoa</taxon>
        <taxon>Cnidaria</taxon>
        <taxon>Anthozoa</taxon>
        <taxon>Hexacorallia</taxon>
        <taxon>Scleractinia</taxon>
        <taxon>Fungiina</taxon>
        <taxon>Poritidae</taxon>
        <taxon>Porites</taxon>
    </lineage>
</organism>